<feature type="region of interest" description="Disordered" evidence="3">
    <location>
        <begin position="3104"/>
        <end position="3136"/>
    </location>
</feature>
<keyword evidence="6" id="KW-1185">Reference proteome</keyword>
<dbReference type="Pfam" id="PF10282">
    <property type="entry name" value="Lactonase"/>
    <property type="match status" value="3"/>
</dbReference>
<dbReference type="Gene3D" id="2.130.10.10">
    <property type="entry name" value="YVTN repeat-like/Quinoprotein amine dehydrogenase"/>
    <property type="match status" value="10"/>
</dbReference>
<dbReference type="SUPFAM" id="SSF50998">
    <property type="entry name" value="Quinoprotein alcohol dehydrogenase-like"/>
    <property type="match status" value="1"/>
</dbReference>
<dbReference type="InterPro" id="IPR006644">
    <property type="entry name" value="Cadg"/>
</dbReference>
<dbReference type="InterPro" id="IPR019405">
    <property type="entry name" value="Lactonase_7-beta_prop"/>
</dbReference>
<protein>
    <recommendedName>
        <fullName evidence="4">Dystroglycan-type cadherin-like domain-containing protein</fullName>
    </recommendedName>
</protein>
<accession>A0ABS9ZML8</accession>
<feature type="domain" description="Dystroglycan-type cadherin-like" evidence="4">
    <location>
        <begin position="2808"/>
        <end position="2898"/>
    </location>
</feature>
<evidence type="ECO:0000313" key="5">
    <source>
        <dbReference type="EMBL" id="MCI8211814.1"/>
    </source>
</evidence>
<dbReference type="SMART" id="SM00736">
    <property type="entry name" value="CADG"/>
    <property type="match status" value="2"/>
</dbReference>
<feature type="domain" description="Dystroglycan-type cadherin-like" evidence="4">
    <location>
        <begin position="1384"/>
        <end position="1476"/>
    </location>
</feature>
<dbReference type="PANTHER" id="PTHR30344:SF1">
    <property type="entry name" value="6-PHOSPHOGLUCONOLACTONASE"/>
    <property type="match status" value="1"/>
</dbReference>
<dbReference type="InterPro" id="IPR013783">
    <property type="entry name" value="Ig-like_fold"/>
</dbReference>
<dbReference type="Gene3D" id="2.60.40.10">
    <property type="entry name" value="Immunoglobulins"/>
    <property type="match status" value="3"/>
</dbReference>
<dbReference type="InterPro" id="IPR011047">
    <property type="entry name" value="Quinoprotein_ADH-like_sf"/>
</dbReference>
<evidence type="ECO:0000259" key="4">
    <source>
        <dbReference type="SMART" id="SM00736"/>
    </source>
</evidence>
<dbReference type="InterPro" id="IPR001680">
    <property type="entry name" value="WD40_rpt"/>
</dbReference>
<keyword evidence="2" id="KW-0313">Glucose metabolism</keyword>
<gene>
    <name evidence="5" type="ORF">AUC61_19970</name>
</gene>
<evidence type="ECO:0000256" key="2">
    <source>
        <dbReference type="ARBA" id="ARBA00022526"/>
    </source>
</evidence>
<sequence length="3168" mass="324304">MTLPASNTRKRLKHSSLALALEPRMMFDAAAVATATEVAVQVAATDVAPGVEAASVKATVTITDSTDSFPGVDLFSGVKVSQDTSQQELSTLVITVNSSGANQALMIDGQTIDLVTGIGTTGSNNYAYTVDVSGDLTTVSIALNSSENTPDAVGRLIDSIAYQVKDSSVESGATTVTLKSLSDDGNTATLNITSTINLDNQINRAPVIGDAGIPDLAQSVTLADLGTSKEVVYSSDGKYLYAANASGTIVKFAVDANGVLTSELVFKDSTNLSSITDLALSSDGKSMYAISGSNIITLDVSDNGTLSYLNSTSGGGELQSVALSSDGKQVYVSTRVGGITVFTRDTATGELSGTGLPTLQEGALGGGRTRTIVSSGDYVFVASGTSLVTLQRDADGTLIKLSAGTLSTGIPTSITPSLTASADGSLIYIGDGSTIRIYALQGDGSGKTLVSLGGTSLAGVSALSVSGDGTKLYATSSSAGTLSVYSIGANGALSLTRTLNDVSGAGAVSLAPDGQSLVVAGSSLSRFSTTLSYINGSEIRITDGLSLSDSNLDRLANNAGSYQGASITIERTGGAASDDQFGFATASGLTLENGKVLRNGVEIATFTQSGGRLTITFTAAASSADANTVLQQITYSNTGSNADGTRVSLNISASDGTLSSVAATVALLLTDNSAPTLSATVPVQPVYETKGTSATLFKDASVNTGEVGQSIIEMKLSIDGLGSVANEFIIIDGTRIDLSTASTGTSANGYSYVYSLANGVGSLTISSASGISTFAAQALVNGIAYVNDSNQAVTGNRNVTLVTLRDNGGTANDGKDIGAPGLVANIVLAVNNAPVLQVDVDPDPTLFYSDGTLTGNTDYVTSVTLSTDGKTLYVTGSSGASLTGIAYVRVYARDAASGELTLLQTFTQGTGDDPNTTAIEVNGLNGANTLTVSPDGTSVYVAGYSSTGSATAYSLVLFTRDAANGALTYSGIVATQGEVNGSLTASGLDTVVSEIVLSADGKSLYTINGVRANDGSTNKSEIAFFSRDPATGDLTFIGSYLGGTADKGLNQPTGLVVSADGTSVYVSNNGNAMITILKRDISTGILTYVAAVNQASISADPDSGVQPTDNRFLQNLQDIVISPDDQFLYVGSNAIGTISIFQRDVDGGLTYVGTVDTYNSKYTTALTMREMALSADGSALYVTTFGGQSVLVFARDATTGKLTFSESVNVGKSINHLAVSADGLNIYTGSSQVSTGVAILSARANTVYSDQHPTTFADGVSFADADFDTLSDYKGTVLTIVRSGTASASDLFAFADGNDLRLENGKILYQDQAIANFVIDAGKLTVTFTDSVDKTLANQVLKQVTYQNGDSTAPARINLSVSIGDGGKSDSTVVVLLVNHAPVVSNDSYVPVTATVNHSYSVVLPEDLFKDTEGDVLTWQVAGLPSTLSFDPATRTVSGTPDSKGSYTITLTVNDTLGNSRDLQVTLTVAADPALAPVLSGDTTDTKYAGQTDGWNSDVSADVLTGAQDTVLSSDGKYLYVVSISESGTSYLSQFSRAADGSLTLVRSLFDASLADGIAGLGGAIKVVLSADQQSLYVIGSTDNAVVVFSRDTSSGELTLAGTLNGSAIAGGVDAIRDIVSVGGHVYIAAGDSLSVFSQQANGSLTLDNTYSDGADGMQGLASINRLQLSVDGQFLFVGGTGSTVVASALRIGADGALTYLNSVGTGENYIGGLTVSADGKTLYAINNGTPGSLEAISIGSDGRLTLIGSSAVNLAGSDLVVSADGSAVFLVGENTIKVFTRAADGTLTHYADVKDDGVEFGVSFKNLTSISLSNDGKQLYISGTVDFTSTLFIMNVDLPRLDYTEGGSAGALLPGAHLSSPTLDVTGNYQDASISIVRNGGALADDLFTFLDGNGLTLDGNQIMKGGVAIATFVQVNGELTVTFLAGSSQADAQNVLRQIAYANTSNDPELAGSEPDFSVTFDDGAGNSTVLDVGVDLHGVNDPSVLISTPLNPDLAENGEGVKLFDGTQIDTIEADQAIWKVIITVSASGPDEVLRVDGSNIVLQTSDGTPKTASGIQYSVLVENGVATLTLFLVRDPASTAALIDGITYNNTGSGLSGTRSIGLSITENFANGSSPTTVLADKVTVTLKPATTTNTAPGLGGPVPAQPYTEGDSAIVVAPGATVADAQMDALNGGAGNYSGATLTLTLGNGATSLDTLGFNAANGLSLSGTILLKDGVAIGQVTNRDGVLTIRFNGDAGSIPTSADVQNTLRQITYVSADHAPANSIAISATLSDRFLTSSAMALSIDITAVNDTPVIVKDPVIALGDIQVTRSISTLSGLSSVTAISLSLDGTTLYAADNRGVIALFSRNATTGELTYLSTLPGGSELTSINRLLISADGQALYATGGDGNGLAVYSRDNSGVLRLVQTLSSNSDFEFYEIKDIVQSPDGRSLYILGSTSLLVYSRDATTGQLTQTQALANSQSDPYLWQPSAIDVAGDLVFVSTDHSNSLIAYRQGSDGQITLLGFIRNTPQESVIDNPVDLGSLQHVAVSNDGRYVYIAGGDSVRLLNFDTSSGSFTFIGVVASGLSDISDLALSDDGAALFVSAANGTLSRYAVVGQTLILADTLQSSDSSTLGGAKQIVLDGNGKAIVVGQGLTSLTVIATPAPIYVIGADPVPLAPGLSLSDAELDAANGGAGNYQGASVSISRAPSADSRDHFGFADGDGLSLLNGQILKGGTTIATLADLNGTLTLTFTTAVSSADANAILSKLTYATDATGVSNSSVNLNMSFSDAALTSQTRVVQITLRDPGANQSPIAGTAPYNLTPGSVGQNYSVTLPANLFNDPDGDTLTWQADVLPDGMSFDPTTRILSGIPTSSGVLTLVVSDTSGLTATRTINFTVQVASEPGAGNPTPVIDSVSPVIPVDPVAWHAAPPASRDPVFDFSGRPESASSPSLIGEVAGNRPLRFTDNIGLDSFGQPLDFTQPDSGFTVFDTPLRTANGQSALWVSQTSPDGTTLSTNRERIGALLDMSGTSSRIDFQLPDGIFSSRDSQLTVSLRLSNGLPLPDWVSFDSRTGKIVVDRDRMKQAERLRLVLIAQDASGKEARIPVELQTDGNRTLSVTPEQTPALQTAEPRSQASAQRGVSEQLQAASQGGLLARAQALLAALLPKDATPEEKSDRDAA</sequence>
<dbReference type="SUPFAM" id="SSF49313">
    <property type="entry name" value="Cadherin-like"/>
    <property type="match status" value="3"/>
</dbReference>
<comment type="similarity">
    <text evidence="1">Belongs to the cycloisomerase 2 family.</text>
</comment>
<name>A0ABS9ZML8_9PSED</name>
<organism evidence="5 6">
    <name type="scientific">Pseudomonas maioricensis</name>
    <dbReference type="NCBI Taxonomy" id="1766623"/>
    <lineage>
        <taxon>Bacteria</taxon>
        <taxon>Pseudomonadati</taxon>
        <taxon>Pseudomonadota</taxon>
        <taxon>Gammaproteobacteria</taxon>
        <taxon>Pseudomonadales</taxon>
        <taxon>Pseudomonadaceae</taxon>
        <taxon>Pseudomonas</taxon>
    </lineage>
</organism>
<dbReference type="SUPFAM" id="SSF63829">
    <property type="entry name" value="Calcium-dependent phosphotriesterase"/>
    <property type="match status" value="1"/>
</dbReference>
<dbReference type="SUPFAM" id="SSF69322">
    <property type="entry name" value="Tricorn protease domain 2"/>
    <property type="match status" value="1"/>
</dbReference>
<feature type="compositionally biased region" description="Polar residues" evidence="3">
    <location>
        <begin position="3104"/>
        <end position="3131"/>
    </location>
</feature>
<dbReference type="InterPro" id="IPR050282">
    <property type="entry name" value="Cycloisomerase_2"/>
</dbReference>
<keyword evidence="2" id="KW-0119">Carbohydrate metabolism</keyword>
<dbReference type="SUPFAM" id="SSF50969">
    <property type="entry name" value="YVTN repeat-like/Quinoprotein amine dehydrogenase"/>
    <property type="match status" value="1"/>
</dbReference>
<dbReference type="EMBL" id="LOHG01000014">
    <property type="protein sequence ID" value="MCI8211814.1"/>
    <property type="molecule type" value="Genomic_DNA"/>
</dbReference>
<comment type="caution">
    <text evidence="5">The sequence shown here is derived from an EMBL/GenBank/DDBJ whole genome shotgun (WGS) entry which is preliminary data.</text>
</comment>
<dbReference type="SUPFAM" id="SSF75011">
    <property type="entry name" value="3-carboxy-cis,cis-mucoante lactonizing enzyme"/>
    <property type="match status" value="1"/>
</dbReference>
<evidence type="ECO:0000256" key="1">
    <source>
        <dbReference type="ARBA" id="ARBA00005564"/>
    </source>
</evidence>
<dbReference type="SMART" id="SM00320">
    <property type="entry name" value="WD40"/>
    <property type="match status" value="8"/>
</dbReference>
<dbReference type="InterPro" id="IPR011044">
    <property type="entry name" value="Quino_amine_DH_bsu"/>
</dbReference>
<dbReference type="RefSeq" id="WP_243247910.1">
    <property type="nucleotide sequence ID" value="NZ_LOHG01000014.1"/>
</dbReference>
<reference evidence="5 6" key="1">
    <citation type="submission" date="2015-12" db="EMBL/GenBank/DDBJ databases">
        <title>Phylogenomics in the description of a new species in the Pseudomonas syringae group.</title>
        <authorList>
            <person name="Busquets A."/>
            <person name="Gomila M."/>
            <person name="Beiki F."/>
            <person name="Rahimian H."/>
            <person name="Mulet M."/>
            <person name="Sanchez D."/>
            <person name="Garcia-Valdes E."/>
            <person name="Lalucat J."/>
        </authorList>
    </citation>
    <scope>NUCLEOTIDE SEQUENCE [LARGE SCALE GENOMIC DNA]</scope>
    <source>
        <strain evidence="5 6">S25</strain>
    </source>
</reference>
<dbReference type="InterPro" id="IPR015919">
    <property type="entry name" value="Cadherin-like_sf"/>
</dbReference>
<evidence type="ECO:0000313" key="6">
    <source>
        <dbReference type="Proteomes" id="UP001320513"/>
    </source>
</evidence>
<evidence type="ECO:0000256" key="3">
    <source>
        <dbReference type="SAM" id="MobiDB-lite"/>
    </source>
</evidence>
<proteinExistence type="inferred from homology"/>
<dbReference type="InterPro" id="IPR015943">
    <property type="entry name" value="WD40/YVTN_repeat-like_dom_sf"/>
</dbReference>
<dbReference type="Pfam" id="PF05345">
    <property type="entry name" value="He_PIG"/>
    <property type="match status" value="2"/>
</dbReference>
<dbReference type="Proteomes" id="UP001320513">
    <property type="component" value="Unassembled WGS sequence"/>
</dbReference>
<dbReference type="PANTHER" id="PTHR30344">
    <property type="entry name" value="6-PHOSPHOGLUCONOLACTONASE-RELATED"/>
    <property type="match status" value="1"/>
</dbReference>